<proteinExistence type="predicted"/>
<evidence type="ECO:0000313" key="2">
    <source>
        <dbReference type="Proteomes" id="UP000196293"/>
    </source>
</evidence>
<evidence type="ECO:0000313" key="1">
    <source>
        <dbReference type="EMBL" id="OUQ57524.1"/>
    </source>
</evidence>
<comment type="caution">
    <text evidence="1">The sequence shown here is derived from an EMBL/GenBank/DDBJ whole genome shotgun (WGS) entry which is preliminary data.</text>
</comment>
<sequence>MNGAANNEKLLAFLLIYLTGDARLQTAVGEFTNIGSVSGQVSQLYLCDVLARGYEQKTDIDTDKLKERALQAVIKKSI</sequence>
<organism evidence="1 2">
    <name type="scientific">Lactobacillus gallinarum</name>
    <dbReference type="NCBI Taxonomy" id="52242"/>
    <lineage>
        <taxon>Bacteria</taxon>
        <taxon>Bacillati</taxon>
        <taxon>Bacillota</taxon>
        <taxon>Bacilli</taxon>
        <taxon>Lactobacillales</taxon>
        <taxon>Lactobacillaceae</taxon>
        <taxon>Lactobacillus</taxon>
    </lineage>
</organism>
<accession>A0ABX3ZCI6</accession>
<protein>
    <submittedName>
        <fullName evidence="1">Uncharacterized protein</fullName>
    </submittedName>
</protein>
<keyword evidence="2" id="KW-1185">Reference proteome</keyword>
<dbReference type="EMBL" id="NFLS01000003">
    <property type="protein sequence ID" value="OUQ57524.1"/>
    <property type="molecule type" value="Genomic_DNA"/>
</dbReference>
<reference evidence="2" key="1">
    <citation type="submission" date="2017-04" db="EMBL/GenBank/DDBJ databases">
        <title>Function of individual gut microbiota members based on whole genome sequencing of pure cultures obtained from chicken caecum.</title>
        <authorList>
            <person name="Medvecky M."/>
            <person name="Cejkova D."/>
            <person name="Polansky O."/>
            <person name="Karasova D."/>
            <person name="Kubasova T."/>
            <person name="Cizek A."/>
            <person name="Rychlik I."/>
        </authorList>
    </citation>
    <scope>NUCLEOTIDE SEQUENCE [LARGE SCALE GENOMIC DNA]</scope>
    <source>
        <strain evidence="2">An115</strain>
    </source>
</reference>
<dbReference type="Proteomes" id="UP000196293">
    <property type="component" value="Unassembled WGS sequence"/>
</dbReference>
<gene>
    <name evidence="1" type="ORF">B5E59_01870</name>
</gene>
<name>A0ABX3ZCI6_9LACO</name>
<dbReference type="RefSeq" id="WP_233187230.1">
    <property type="nucleotide sequence ID" value="NZ_CAKNRY010000018.1"/>
</dbReference>